<proteinExistence type="predicted"/>
<name>A0A4U6W5T9_SETVI</name>
<evidence type="ECO:0000313" key="6">
    <source>
        <dbReference type="EMBL" id="TKW37950.1"/>
    </source>
</evidence>
<dbReference type="AlphaFoldDB" id="A0A4U6W5T9"/>
<organism evidence="6 7">
    <name type="scientific">Setaria viridis</name>
    <name type="common">Green bristlegrass</name>
    <name type="synonym">Setaria italica subsp. viridis</name>
    <dbReference type="NCBI Taxonomy" id="4556"/>
    <lineage>
        <taxon>Eukaryota</taxon>
        <taxon>Viridiplantae</taxon>
        <taxon>Streptophyta</taxon>
        <taxon>Embryophyta</taxon>
        <taxon>Tracheophyta</taxon>
        <taxon>Spermatophyta</taxon>
        <taxon>Magnoliopsida</taxon>
        <taxon>Liliopsida</taxon>
        <taxon>Poales</taxon>
        <taxon>Poaceae</taxon>
        <taxon>PACMAD clade</taxon>
        <taxon>Panicoideae</taxon>
        <taxon>Panicodae</taxon>
        <taxon>Paniceae</taxon>
        <taxon>Cenchrinae</taxon>
        <taxon>Setaria</taxon>
    </lineage>
</organism>
<reference evidence="6" key="1">
    <citation type="submission" date="2019-03" db="EMBL/GenBank/DDBJ databases">
        <title>WGS assembly of Setaria viridis.</title>
        <authorList>
            <person name="Huang P."/>
            <person name="Jenkins J."/>
            <person name="Grimwood J."/>
            <person name="Barry K."/>
            <person name="Healey A."/>
            <person name="Mamidi S."/>
            <person name="Sreedasyam A."/>
            <person name="Shu S."/>
            <person name="Feldman M."/>
            <person name="Wu J."/>
            <person name="Yu Y."/>
            <person name="Chen C."/>
            <person name="Johnson J."/>
            <person name="Rokhsar D."/>
            <person name="Baxter I."/>
            <person name="Schmutz J."/>
            <person name="Brutnell T."/>
            <person name="Kellogg E."/>
        </authorList>
    </citation>
    <scope>NUCLEOTIDE SEQUENCE [LARGE SCALE GENOMIC DNA]</scope>
</reference>
<comment type="subcellular location">
    <subcellularLocation>
        <location evidence="1">Cell membrane</location>
        <topology evidence="1">Single-pass type I membrane protein</topology>
    </subcellularLocation>
</comment>
<dbReference type="Pfam" id="PF08263">
    <property type="entry name" value="LRRNT_2"/>
    <property type="match status" value="1"/>
</dbReference>
<dbReference type="InterPro" id="IPR013210">
    <property type="entry name" value="LRR_N_plant-typ"/>
</dbReference>
<dbReference type="Pfam" id="PF00560">
    <property type="entry name" value="LRR_1"/>
    <property type="match status" value="1"/>
</dbReference>
<dbReference type="EMBL" id="CM016552">
    <property type="protein sequence ID" value="TKW37950.1"/>
    <property type="molecule type" value="Genomic_DNA"/>
</dbReference>
<dbReference type="Gramene" id="TKW37950">
    <property type="protein sequence ID" value="TKW37950"/>
    <property type="gene ID" value="SEVIR_1G082950v2"/>
</dbReference>
<evidence type="ECO:0000256" key="4">
    <source>
        <dbReference type="ARBA" id="ARBA00022737"/>
    </source>
</evidence>
<dbReference type="PANTHER" id="PTHR48060:SF19">
    <property type="entry name" value="LEUCINE-RICH REPEAT-CONTAINING N-TERMINAL PLANT-TYPE DOMAIN-CONTAINING PROTEIN"/>
    <property type="match status" value="1"/>
</dbReference>
<dbReference type="Proteomes" id="UP000298652">
    <property type="component" value="Chromosome 1"/>
</dbReference>
<evidence type="ECO:0000256" key="2">
    <source>
        <dbReference type="ARBA" id="ARBA00022614"/>
    </source>
</evidence>
<keyword evidence="4" id="KW-0677">Repeat</keyword>
<dbReference type="FunFam" id="3.80.10.10:FF:000403">
    <property type="entry name" value="Receptor-like protein 2"/>
    <property type="match status" value="1"/>
</dbReference>
<protein>
    <recommendedName>
        <fullName evidence="5">Leucine-rich repeat-containing N-terminal plant-type domain-containing protein</fullName>
    </recommendedName>
</protein>
<gene>
    <name evidence="6" type="ORF">SEVIR_1G082950v2</name>
</gene>
<evidence type="ECO:0000256" key="1">
    <source>
        <dbReference type="ARBA" id="ARBA00004251"/>
    </source>
</evidence>
<keyword evidence="2" id="KW-0433">Leucine-rich repeat</keyword>
<dbReference type="InterPro" id="IPR001611">
    <property type="entry name" value="Leu-rich_rpt"/>
</dbReference>
<accession>A0A4U6W5T9</accession>
<dbReference type="PANTHER" id="PTHR48060">
    <property type="entry name" value="DNA DAMAGE-REPAIR/TOLERATION PROTEIN DRT100"/>
    <property type="match status" value="1"/>
</dbReference>
<sequence length="235" mass="25559">MENTMQSLRSSWNNKRTRLQPPIHLLGLALPLLPSLPSPTRSCTKQEKVSLLRFLEGLSQDSGLTASWRNDTNCCMWKGIICDADDAVKEISLASMSLEGRISSASLGNLTSMLSLSLSCNSLSGDLPAELLLSRSMVVFDVSFNNLNGDLHKLPSTTGRPMQVINISSNRFAGQIPSTKLESMENLVAINMSNNSFTGKIPSTICAKNHSVQCLTSVLTNSTEVYLWGSAHALR</sequence>
<keyword evidence="7" id="KW-1185">Reference proteome</keyword>
<dbReference type="OMA" id="FIHENTM"/>
<keyword evidence="3" id="KW-0732">Signal</keyword>
<dbReference type="GO" id="GO:0005886">
    <property type="term" value="C:plasma membrane"/>
    <property type="evidence" value="ECO:0007669"/>
    <property type="project" value="UniProtKB-SubCell"/>
</dbReference>
<dbReference type="InterPro" id="IPR053211">
    <property type="entry name" value="DNA_repair-toleration"/>
</dbReference>
<dbReference type="SUPFAM" id="SSF52058">
    <property type="entry name" value="L domain-like"/>
    <property type="match status" value="1"/>
</dbReference>
<evidence type="ECO:0000313" key="7">
    <source>
        <dbReference type="Proteomes" id="UP000298652"/>
    </source>
</evidence>
<feature type="domain" description="Leucine-rich repeat-containing N-terminal plant-type" evidence="5">
    <location>
        <begin position="46"/>
        <end position="83"/>
    </location>
</feature>
<evidence type="ECO:0000256" key="3">
    <source>
        <dbReference type="ARBA" id="ARBA00022729"/>
    </source>
</evidence>
<evidence type="ECO:0000259" key="5">
    <source>
        <dbReference type="Pfam" id="PF08263"/>
    </source>
</evidence>
<dbReference type="Gene3D" id="3.80.10.10">
    <property type="entry name" value="Ribonuclease Inhibitor"/>
    <property type="match status" value="2"/>
</dbReference>
<dbReference type="InterPro" id="IPR032675">
    <property type="entry name" value="LRR_dom_sf"/>
</dbReference>